<keyword evidence="3" id="KW-0238">DNA-binding</keyword>
<name>A0A5S4WW90_9BRAD</name>
<dbReference type="InterPro" id="IPR013762">
    <property type="entry name" value="Integrase-like_cat_sf"/>
</dbReference>
<dbReference type="InterPro" id="IPR038488">
    <property type="entry name" value="Integrase_DNA-bd_sf"/>
</dbReference>
<dbReference type="AlphaFoldDB" id="A0A5S4WW90"/>
<evidence type="ECO:0000256" key="1">
    <source>
        <dbReference type="ARBA" id="ARBA00008857"/>
    </source>
</evidence>
<feature type="domain" description="Tyr recombinase" evidence="5">
    <location>
        <begin position="186"/>
        <end position="370"/>
    </location>
</feature>
<sequence length="386" mass="43930">MGDKKRQILKTKFTDLTVRSLAPGKYFDLTTPAFGIRVGKKRRTWIVMRGTDRQLISLGHYPSMTLQEARAEAKKLLATAQAPTGRVSFEEAYETFKKVHIALKKASTQRGYTHILETHYLPVLKNKRMTGINTHMLSAITDKLVDTPSELHHAQAVSRTFFRWAKRRQYITVNPLDGIQLAKPKRRKRILTDEELKKVWFASFQMAGDFPEIVRLLILMGQRRGETGALAKIYYSHNQQTVTLPGELTKNNLVHTFPVGPMASAIMHKKVQENGDGPLLFPARGPVLEGDRPFSGWSKCKKALDKITNIAPWTLHDLRRTFRSGLGRLGVRPDIAERLVNHVSSRTEMEETYDLYTYLPEMRDAMERWEAFVQSVCIDAPASLAA</sequence>
<accession>A0A5S4WW90</accession>
<dbReference type="Gene3D" id="1.10.150.130">
    <property type="match status" value="1"/>
</dbReference>
<protein>
    <submittedName>
        <fullName evidence="6">DUF4102 domain-containing protein</fullName>
    </submittedName>
</protein>
<dbReference type="InterPro" id="IPR002104">
    <property type="entry name" value="Integrase_catalytic"/>
</dbReference>
<dbReference type="GO" id="GO:0015074">
    <property type="term" value="P:DNA integration"/>
    <property type="evidence" value="ECO:0007669"/>
    <property type="project" value="UniProtKB-KW"/>
</dbReference>
<keyword evidence="7" id="KW-1185">Reference proteome</keyword>
<reference evidence="6 7" key="1">
    <citation type="submission" date="2019-08" db="EMBL/GenBank/DDBJ databases">
        <title>Bradyrhizobium hipponensis sp. nov., a rhizobium isolated from a Lupinus angustifolius root nodule in Tunisia.</title>
        <authorList>
            <person name="Off K."/>
            <person name="Rejili M."/>
            <person name="Mars M."/>
            <person name="Brachmann A."/>
            <person name="Marin M."/>
        </authorList>
    </citation>
    <scope>NUCLEOTIDE SEQUENCE [LARGE SCALE GENOMIC DNA]</scope>
    <source>
        <strain evidence="6 7">CTAW11</strain>
    </source>
</reference>
<dbReference type="PANTHER" id="PTHR30629">
    <property type="entry name" value="PROPHAGE INTEGRASE"/>
    <property type="match status" value="1"/>
</dbReference>
<comment type="caution">
    <text evidence="6">The sequence shown here is derived from an EMBL/GenBank/DDBJ whole genome shotgun (WGS) entry which is preliminary data.</text>
</comment>
<dbReference type="PROSITE" id="PS51898">
    <property type="entry name" value="TYR_RECOMBINASE"/>
    <property type="match status" value="1"/>
</dbReference>
<evidence type="ECO:0000256" key="4">
    <source>
        <dbReference type="ARBA" id="ARBA00023172"/>
    </source>
</evidence>
<dbReference type="EMBL" id="VSSR01000013">
    <property type="protein sequence ID" value="TYL86327.1"/>
    <property type="molecule type" value="Genomic_DNA"/>
</dbReference>
<gene>
    <name evidence="6" type="ORF">FXB38_07560</name>
</gene>
<keyword evidence="4" id="KW-0233">DNA recombination</keyword>
<keyword evidence="2" id="KW-0229">DNA integration</keyword>
<dbReference type="Pfam" id="PF13356">
    <property type="entry name" value="Arm-DNA-bind_3"/>
    <property type="match status" value="1"/>
</dbReference>
<dbReference type="InterPro" id="IPR050808">
    <property type="entry name" value="Phage_Integrase"/>
</dbReference>
<evidence type="ECO:0000259" key="5">
    <source>
        <dbReference type="PROSITE" id="PS51898"/>
    </source>
</evidence>
<evidence type="ECO:0000313" key="6">
    <source>
        <dbReference type="EMBL" id="TYL86327.1"/>
    </source>
</evidence>
<evidence type="ECO:0000256" key="2">
    <source>
        <dbReference type="ARBA" id="ARBA00022908"/>
    </source>
</evidence>
<dbReference type="Gene3D" id="1.10.443.10">
    <property type="entry name" value="Intergrase catalytic core"/>
    <property type="match status" value="1"/>
</dbReference>
<organism evidence="6 7">
    <name type="scientific">Bradyrhizobium cytisi</name>
    <dbReference type="NCBI Taxonomy" id="515489"/>
    <lineage>
        <taxon>Bacteria</taxon>
        <taxon>Pseudomonadati</taxon>
        <taxon>Pseudomonadota</taxon>
        <taxon>Alphaproteobacteria</taxon>
        <taxon>Hyphomicrobiales</taxon>
        <taxon>Nitrobacteraceae</taxon>
        <taxon>Bradyrhizobium</taxon>
    </lineage>
</organism>
<dbReference type="PANTHER" id="PTHR30629:SF2">
    <property type="entry name" value="PROPHAGE INTEGRASE INTS-RELATED"/>
    <property type="match status" value="1"/>
</dbReference>
<dbReference type="SUPFAM" id="SSF56349">
    <property type="entry name" value="DNA breaking-rejoining enzymes"/>
    <property type="match status" value="1"/>
</dbReference>
<dbReference type="GO" id="GO:0003677">
    <property type="term" value="F:DNA binding"/>
    <property type="evidence" value="ECO:0007669"/>
    <property type="project" value="UniProtKB-KW"/>
</dbReference>
<comment type="similarity">
    <text evidence="1">Belongs to the 'phage' integrase family.</text>
</comment>
<proteinExistence type="inferred from homology"/>
<dbReference type="CDD" id="cd00801">
    <property type="entry name" value="INT_P4_C"/>
    <property type="match status" value="1"/>
</dbReference>
<dbReference type="InterPro" id="IPR025166">
    <property type="entry name" value="Integrase_DNA_bind_dom"/>
</dbReference>
<evidence type="ECO:0000313" key="7">
    <source>
        <dbReference type="Proteomes" id="UP000324853"/>
    </source>
</evidence>
<dbReference type="OrthoDB" id="7615137at2"/>
<evidence type="ECO:0000256" key="3">
    <source>
        <dbReference type="ARBA" id="ARBA00023125"/>
    </source>
</evidence>
<dbReference type="Proteomes" id="UP000324853">
    <property type="component" value="Unassembled WGS sequence"/>
</dbReference>
<dbReference type="GO" id="GO:0006310">
    <property type="term" value="P:DNA recombination"/>
    <property type="evidence" value="ECO:0007669"/>
    <property type="project" value="UniProtKB-KW"/>
</dbReference>
<dbReference type="InterPro" id="IPR011010">
    <property type="entry name" value="DNA_brk_join_enz"/>
</dbReference>
<dbReference type="Gene3D" id="3.30.160.390">
    <property type="entry name" value="Integrase, DNA-binding domain"/>
    <property type="match status" value="1"/>
</dbReference>
<dbReference type="InterPro" id="IPR010998">
    <property type="entry name" value="Integrase_recombinase_N"/>
</dbReference>